<evidence type="ECO:0000313" key="13">
    <source>
        <dbReference type="Proteomes" id="UP000281028"/>
    </source>
</evidence>
<name>A0A433WJU3_9BACT</name>
<evidence type="ECO:0000256" key="5">
    <source>
        <dbReference type="ARBA" id="ARBA00023077"/>
    </source>
</evidence>
<dbReference type="GO" id="GO:0044718">
    <property type="term" value="P:siderophore transmembrane transport"/>
    <property type="evidence" value="ECO:0007669"/>
    <property type="project" value="TreeGrafter"/>
</dbReference>
<gene>
    <name evidence="12" type="ORF">ECE50_002305</name>
</gene>
<dbReference type="InterPro" id="IPR000531">
    <property type="entry name" value="Beta-barrel_TonB"/>
</dbReference>
<keyword evidence="2 8" id="KW-0813">Transport</keyword>
<dbReference type="InterPro" id="IPR012910">
    <property type="entry name" value="Plug_dom"/>
</dbReference>
<evidence type="ECO:0000256" key="8">
    <source>
        <dbReference type="PROSITE-ProRule" id="PRU01360"/>
    </source>
</evidence>
<keyword evidence="13" id="KW-1185">Reference proteome</keyword>
<dbReference type="InterPro" id="IPR037066">
    <property type="entry name" value="Plug_dom_sf"/>
</dbReference>
<dbReference type="InterPro" id="IPR036942">
    <property type="entry name" value="Beta-barrel_TonB_sf"/>
</dbReference>
<dbReference type="PANTHER" id="PTHR30069">
    <property type="entry name" value="TONB-DEPENDENT OUTER MEMBRANE RECEPTOR"/>
    <property type="match status" value="1"/>
</dbReference>
<dbReference type="OrthoDB" id="9782587at2"/>
<evidence type="ECO:0000313" key="12">
    <source>
        <dbReference type="EMBL" id="NSL85646.1"/>
    </source>
</evidence>
<dbReference type="Proteomes" id="UP000281028">
    <property type="component" value="Unassembled WGS sequence"/>
</dbReference>
<evidence type="ECO:0000256" key="1">
    <source>
        <dbReference type="ARBA" id="ARBA00004571"/>
    </source>
</evidence>
<dbReference type="PANTHER" id="PTHR30069:SF28">
    <property type="entry name" value="TONB-DEPENDENT RECEPTOR YNCD-RELATED"/>
    <property type="match status" value="1"/>
</dbReference>
<comment type="subcellular location">
    <subcellularLocation>
        <location evidence="1 8">Cell outer membrane</location>
        <topology evidence="1 8">Multi-pass membrane protein</topology>
    </subcellularLocation>
</comment>
<dbReference type="AlphaFoldDB" id="A0A433WJU3"/>
<sequence>MVGVKYLLFILVVCLAGPVAAQQDTAYRLQEVVVKSYLSAEPLQRIPTTVSMLGERQLELQQGVSLVPAFNMLAGVRMEERSPGSYRLSVRGSLLRSPFGIRNVKIYLDEIPLTDAGGNAYLNLLDPMAVRGAEVLKGPDGSLFGANSGGVIRLDMLPAAADSQRLRAQVQGGSYGLLHAAAGYQQRWGNYGLQLFQGFQQADGYRENSAMKRWYSQLAQQWEYRPGFIWKMLALYADLDYRTPGGLTLAQLENNPRAARPATNTLPGATGQQAGIRNRTAQGGMTHEARLGARWQHVLTVFGASTHFENPFITNYEARDENTFGLRTYVSFTGNPRSASPLSWRWQTGAEWQQTQTDIANYGNRGGRRDTLQAADKLKTGQYFFFTRFHAQLHQWTFEAAGSVNYYQYSYNTNGYTKIKFTPQLMPRISLSYLFSEQLTGRITLSRGYSPPATAEVRASDNVINTALQPETGWNYEAGLRVLPRNRRYSLDLAVFHYRMQDAIVRKVHDNGNEFFTNAGGVNQTGAELEGALWLMQPRLRGWLRGMEWRGSFTWSNFHFRDYISGGKDFSGNRLTGVPQQVVVTGLAVDFPEQLQVYVAYNYTGNIPLNDAGSVYASAYHLLQCKAAWRIPFSGKNNIRLTAGAENLLNQRYSLGNDLNAIGGRYYNPAAGCTWYGGIMVSL</sequence>
<dbReference type="EMBL" id="RIAR02000001">
    <property type="protein sequence ID" value="NSL85646.1"/>
    <property type="molecule type" value="Genomic_DNA"/>
</dbReference>
<evidence type="ECO:0000256" key="9">
    <source>
        <dbReference type="RuleBase" id="RU003357"/>
    </source>
</evidence>
<proteinExistence type="inferred from homology"/>
<feature type="domain" description="TonB-dependent receptor plug" evidence="11">
    <location>
        <begin position="43"/>
        <end position="150"/>
    </location>
</feature>
<evidence type="ECO:0000256" key="7">
    <source>
        <dbReference type="ARBA" id="ARBA00023237"/>
    </source>
</evidence>
<dbReference type="SUPFAM" id="SSF56935">
    <property type="entry name" value="Porins"/>
    <property type="match status" value="1"/>
</dbReference>
<organism evidence="12 13">
    <name type="scientific">Chitinophaga solisilvae</name>
    <dbReference type="NCBI Taxonomy" id="1233460"/>
    <lineage>
        <taxon>Bacteria</taxon>
        <taxon>Pseudomonadati</taxon>
        <taxon>Bacteroidota</taxon>
        <taxon>Chitinophagia</taxon>
        <taxon>Chitinophagales</taxon>
        <taxon>Chitinophagaceae</taxon>
        <taxon>Chitinophaga</taxon>
    </lineage>
</organism>
<keyword evidence="4 8" id="KW-0812">Transmembrane</keyword>
<dbReference type="Gene3D" id="2.40.170.20">
    <property type="entry name" value="TonB-dependent receptor, beta-barrel domain"/>
    <property type="match status" value="1"/>
</dbReference>
<evidence type="ECO:0000256" key="2">
    <source>
        <dbReference type="ARBA" id="ARBA00022448"/>
    </source>
</evidence>
<accession>A0A433WJU3</accession>
<keyword evidence="3 8" id="KW-1134">Transmembrane beta strand</keyword>
<dbReference type="InterPro" id="IPR039426">
    <property type="entry name" value="TonB-dep_rcpt-like"/>
</dbReference>
<keyword evidence="5 9" id="KW-0798">TonB box</keyword>
<comment type="caution">
    <text evidence="12">The sequence shown here is derived from an EMBL/GenBank/DDBJ whole genome shotgun (WGS) entry which is preliminary data.</text>
</comment>
<keyword evidence="12" id="KW-0675">Receptor</keyword>
<protein>
    <submittedName>
        <fullName evidence="12">TonB-dependent receptor</fullName>
    </submittedName>
</protein>
<dbReference type="Pfam" id="PF07715">
    <property type="entry name" value="Plug"/>
    <property type="match status" value="1"/>
</dbReference>
<evidence type="ECO:0000256" key="3">
    <source>
        <dbReference type="ARBA" id="ARBA00022452"/>
    </source>
</evidence>
<keyword evidence="6 8" id="KW-0472">Membrane</keyword>
<comment type="similarity">
    <text evidence="8 9">Belongs to the TonB-dependent receptor family.</text>
</comment>
<reference evidence="12" key="1">
    <citation type="submission" date="2020-05" db="EMBL/GenBank/DDBJ databases">
        <title>Chitinophaga laudate sp. nov., isolated from a tropical peat swamp.</title>
        <authorList>
            <person name="Goh C.B.S."/>
            <person name="Lee M.S."/>
            <person name="Parimannan S."/>
            <person name="Pasbakhsh P."/>
            <person name="Yule C.M."/>
            <person name="Rajandas H."/>
            <person name="Loke S."/>
            <person name="Croft L."/>
            <person name="Tan J.B.L."/>
        </authorList>
    </citation>
    <scope>NUCLEOTIDE SEQUENCE</scope>
    <source>
        <strain evidence="12">Mgbs1</strain>
    </source>
</reference>
<evidence type="ECO:0000259" key="10">
    <source>
        <dbReference type="Pfam" id="PF00593"/>
    </source>
</evidence>
<dbReference type="Pfam" id="PF00593">
    <property type="entry name" value="TonB_dep_Rec_b-barrel"/>
    <property type="match status" value="1"/>
</dbReference>
<feature type="domain" description="TonB-dependent receptor-like beta-barrel" evidence="10">
    <location>
        <begin position="236"/>
        <end position="648"/>
    </location>
</feature>
<keyword evidence="7 8" id="KW-0998">Cell outer membrane</keyword>
<dbReference type="GO" id="GO:0009279">
    <property type="term" value="C:cell outer membrane"/>
    <property type="evidence" value="ECO:0007669"/>
    <property type="project" value="UniProtKB-SubCell"/>
</dbReference>
<dbReference type="PROSITE" id="PS52016">
    <property type="entry name" value="TONB_DEPENDENT_REC_3"/>
    <property type="match status" value="1"/>
</dbReference>
<evidence type="ECO:0000256" key="6">
    <source>
        <dbReference type="ARBA" id="ARBA00023136"/>
    </source>
</evidence>
<evidence type="ECO:0000256" key="4">
    <source>
        <dbReference type="ARBA" id="ARBA00022692"/>
    </source>
</evidence>
<dbReference type="GO" id="GO:0015344">
    <property type="term" value="F:siderophore uptake transmembrane transporter activity"/>
    <property type="evidence" value="ECO:0007669"/>
    <property type="project" value="TreeGrafter"/>
</dbReference>
<evidence type="ECO:0000259" key="11">
    <source>
        <dbReference type="Pfam" id="PF07715"/>
    </source>
</evidence>
<dbReference type="Gene3D" id="2.170.130.10">
    <property type="entry name" value="TonB-dependent receptor, plug domain"/>
    <property type="match status" value="1"/>
</dbReference>